<organism evidence="2">
    <name type="scientific">hydrothermal vent metagenome</name>
    <dbReference type="NCBI Taxonomy" id="652676"/>
    <lineage>
        <taxon>unclassified sequences</taxon>
        <taxon>metagenomes</taxon>
        <taxon>ecological metagenomes</taxon>
    </lineage>
</organism>
<protein>
    <submittedName>
        <fullName evidence="2">Uncharacterized protein</fullName>
    </submittedName>
</protein>
<name>A0A3B0YKX9_9ZZZZ</name>
<keyword evidence="1" id="KW-0812">Transmembrane</keyword>
<evidence type="ECO:0000313" key="2">
    <source>
        <dbReference type="EMBL" id="VAW80051.1"/>
    </source>
</evidence>
<keyword evidence="1" id="KW-1133">Transmembrane helix</keyword>
<keyword evidence="1" id="KW-0472">Membrane</keyword>
<reference evidence="2" key="1">
    <citation type="submission" date="2018-06" db="EMBL/GenBank/DDBJ databases">
        <authorList>
            <person name="Zhirakovskaya E."/>
        </authorList>
    </citation>
    <scope>NUCLEOTIDE SEQUENCE</scope>
</reference>
<evidence type="ECO:0000256" key="1">
    <source>
        <dbReference type="SAM" id="Phobius"/>
    </source>
</evidence>
<sequence length="195" mass="21267">ESQQFDWNGCYFVEIDAIQEQHVVVDIQVECGPKPLDQRHRAGVVLVEEGPADIFDIFLGNNPDGPVGYTVDINSSNILIDFYITQGSTTFSSTRTVIGSPIPEINGLYISGSQFDANAFIGSAEILQNNFLFSQDRIIYFDDNSIGLDFESLVFQGASQLTISFAMPSVPIPPALYLFGSGLIGLIGLARCKAM</sequence>
<dbReference type="EMBL" id="UOFN01000122">
    <property type="protein sequence ID" value="VAW80051.1"/>
    <property type="molecule type" value="Genomic_DNA"/>
</dbReference>
<accession>A0A3B0YKX9</accession>
<feature type="non-terminal residue" evidence="2">
    <location>
        <position position="1"/>
    </location>
</feature>
<proteinExistence type="predicted"/>
<dbReference type="AlphaFoldDB" id="A0A3B0YKX9"/>
<feature type="transmembrane region" description="Helical" evidence="1">
    <location>
        <begin position="175"/>
        <end position="192"/>
    </location>
</feature>
<gene>
    <name evidence="2" type="ORF">MNBD_GAMMA15-763</name>
</gene>